<evidence type="ECO:0000313" key="4">
    <source>
        <dbReference type="Proteomes" id="UP000770015"/>
    </source>
</evidence>
<keyword evidence="4" id="KW-1185">Reference proteome</keyword>
<dbReference type="AlphaFoldDB" id="A0A9P8V8Y5"/>
<gene>
    <name evidence="3" type="ORF">F5X68DRAFT_21561</name>
</gene>
<reference evidence="3" key="1">
    <citation type="journal article" date="2021" name="Nat. Commun.">
        <title>Genetic determinants of endophytism in the Arabidopsis root mycobiome.</title>
        <authorList>
            <person name="Mesny F."/>
            <person name="Miyauchi S."/>
            <person name="Thiergart T."/>
            <person name="Pickel B."/>
            <person name="Atanasova L."/>
            <person name="Karlsson M."/>
            <person name="Huettel B."/>
            <person name="Barry K.W."/>
            <person name="Haridas S."/>
            <person name="Chen C."/>
            <person name="Bauer D."/>
            <person name="Andreopoulos W."/>
            <person name="Pangilinan J."/>
            <person name="LaButti K."/>
            <person name="Riley R."/>
            <person name="Lipzen A."/>
            <person name="Clum A."/>
            <person name="Drula E."/>
            <person name="Henrissat B."/>
            <person name="Kohler A."/>
            <person name="Grigoriev I.V."/>
            <person name="Martin F.M."/>
            <person name="Hacquard S."/>
        </authorList>
    </citation>
    <scope>NUCLEOTIDE SEQUENCE</scope>
    <source>
        <strain evidence="3">MPI-SDFR-AT-0117</strain>
    </source>
</reference>
<sequence length="218" mass="23798">MRSPKTEYHVPVMGGGRTEHLGDSGPDGGVLEQHHNRCLGALGILHFRGQATTALEARWSSLFLHRSTRERIYQAENGDTRAIGRVLGIYQAFMAIKHYYFESLLLGLFFFGVWFMISSCKPMRGAAHAFGCACLGSPSSSTVWCIVDSGRMCPSPHATLLHDSDGWHRMLHGATHAPASALELIHLIGRTRQFNLACPAVGCALHYTALHFAGGQPG</sequence>
<proteinExistence type="predicted"/>
<evidence type="ECO:0000256" key="1">
    <source>
        <dbReference type="SAM" id="MobiDB-lite"/>
    </source>
</evidence>
<keyword evidence="2" id="KW-1133">Transmembrane helix</keyword>
<keyword evidence="2" id="KW-0812">Transmembrane</keyword>
<feature type="transmembrane region" description="Helical" evidence="2">
    <location>
        <begin position="99"/>
        <end position="117"/>
    </location>
</feature>
<organism evidence="3 4">
    <name type="scientific">Plectosphaerella plurivora</name>
    <dbReference type="NCBI Taxonomy" id="936078"/>
    <lineage>
        <taxon>Eukaryota</taxon>
        <taxon>Fungi</taxon>
        <taxon>Dikarya</taxon>
        <taxon>Ascomycota</taxon>
        <taxon>Pezizomycotina</taxon>
        <taxon>Sordariomycetes</taxon>
        <taxon>Hypocreomycetidae</taxon>
        <taxon>Glomerellales</taxon>
        <taxon>Plectosphaerellaceae</taxon>
        <taxon>Plectosphaerella</taxon>
    </lineage>
</organism>
<name>A0A9P8V8Y5_9PEZI</name>
<feature type="region of interest" description="Disordered" evidence="1">
    <location>
        <begin position="1"/>
        <end position="27"/>
    </location>
</feature>
<evidence type="ECO:0000256" key="2">
    <source>
        <dbReference type="SAM" id="Phobius"/>
    </source>
</evidence>
<evidence type="ECO:0000313" key="3">
    <source>
        <dbReference type="EMBL" id="KAH6685015.1"/>
    </source>
</evidence>
<comment type="caution">
    <text evidence="3">The sequence shown here is derived from an EMBL/GenBank/DDBJ whole genome shotgun (WGS) entry which is preliminary data.</text>
</comment>
<dbReference type="EMBL" id="JAGSXJ010000016">
    <property type="protein sequence ID" value="KAH6685015.1"/>
    <property type="molecule type" value="Genomic_DNA"/>
</dbReference>
<protein>
    <submittedName>
        <fullName evidence="3">Uncharacterized protein</fullName>
    </submittedName>
</protein>
<accession>A0A9P8V8Y5</accession>
<keyword evidence="2" id="KW-0472">Membrane</keyword>
<dbReference type="Proteomes" id="UP000770015">
    <property type="component" value="Unassembled WGS sequence"/>
</dbReference>